<dbReference type="PANTHER" id="PTHR37317:SF1">
    <property type="entry name" value="ZINC-RIBBON DOMAIN-CONTAINING PROTEIN-RELATED"/>
    <property type="match status" value="1"/>
</dbReference>
<feature type="domain" description="Treble clef zinc finger" evidence="1">
    <location>
        <begin position="17"/>
        <end position="72"/>
    </location>
</feature>
<dbReference type="Proteomes" id="UP000195897">
    <property type="component" value="Unassembled WGS sequence"/>
</dbReference>
<reference evidence="3" key="1">
    <citation type="submission" date="2017-04" db="EMBL/GenBank/DDBJ databases">
        <title>Function of individual gut microbiota members based on whole genome sequencing of pure cultures obtained from chicken caecum.</title>
        <authorList>
            <person name="Medvecky M."/>
            <person name="Cejkova D."/>
            <person name="Polansky O."/>
            <person name="Karasova D."/>
            <person name="Kubasova T."/>
            <person name="Cizek A."/>
            <person name="Rychlik I."/>
        </authorList>
    </citation>
    <scope>NUCLEOTIDE SEQUENCE [LARGE SCALE GENOMIC DNA]</scope>
    <source>
        <strain evidence="3">An180</strain>
    </source>
</reference>
<protein>
    <recommendedName>
        <fullName evidence="1">Treble clef zinc finger domain-containing protein</fullName>
    </recommendedName>
</protein>
<dbReference type="InterPro" id="IPR025487">
    <property type="entry name" value="DUF4379"/>
</dbReference>
<dbReference type="PANTHER" id="PTHR37317">
    <property type="entry name" value="BLR8090 PROTEIN"/>
    <property type="match status" value="1"/>
</dbReference>
<evidence type="ECO:0000259" key="1">
    <source>
        <dbReference type="Pfam" id="PF14311"/>
    </source>
</evidence>
<feature type="domain" description="Treble clef zinc finger" evidence="1">
    <location>
        <begin position="157"/>
        <end position="212"/>
    </location>
</feature>
<accession>A0A1Y4LBW2</accession>
<comment type="caution">
    <text evidence="2">The sequence shown here is derived from an EMBL/GenBank/DDBJ whole genome shotgun (WGS) entry which is preliminary data.</text>
</comment>
<gene>
    <name evidence="2" type="ORF">B5F17_12450</name>
</gene>
<dbReference type="RefSeq" id="WP_087374277.1">
    <property type="nucleotide sequence ID" value="NZ_NFKK01000020.1"/>
</dbReference>
<sequence>MKKTLREFCDENGQSQLLEQWNTQRNLPLTPDLVTYGSKRKVWWRCKQGHVWQASICTRTGNGTGCPVCAGKIPAAGENDLQSRYPELAREWHPTRNEITPQQVLPGSHKAVWWVCPRGHEWKASVKSRVVGSGCPVCANRMVIPKENDLATEFPEIAAQWHPTKNGTCTAYDVTSGSRRKIWWICEKGHEWQASVYSRALGGNGCPVCAGRKVVSGENDLASQFPEIAAQWHTEKNGNLTPQQVTPYANRKVWWKCELKHSYQAMISSRTMSGTGCPYCAGRKVLPGFNDLATLYPEIAKQWHSALNGALTPNSVTAGSHRKVWWQCAEGHVWQAMIYARTGAKKCGCPVCAGRVKQTKNEKYRKIIAAFGSSAPDARFE</sequence>
<dbReference type="AlphaFoldDB" id="A0A1Y4LBW2"/>
<organism evidence="2 3">
    <name type="scientific">Butyricicoccus pullicaecorum</name>
    <dbReference type="NCBI Taxonomy" id="501571"/>
    <lineage>
        <taxon>Bacteria</taxon>
        <taxon>Bacillati</taxon>
        <taxon>Bacillota</taxon>
        <taxon>Clostridia</taxon>
        <taxon>Eubacteriales</taxon>
        <taxon>Butyricicoccaceae</taxon>
        <taxon>Butyricicoccus</taxon>
    </lineage>
</organism>
<evidence type="ECO:0000313" key="3">
    <source>
        <dbReference type="Proteomes" id="UP000195897"/>
    </source>
</evidence>
<feature type="domain" description="Treble clef zinc finger" evidence="1">
    <location>
        <begin position="299"/>
        <end position="355"/>
    </location>
</feature>
<evidence type="ECO:0000313" key="2">
    <source>
        <dbReference type="EMBL" id="OUP51532.1"/>
    </source>
</evidence>
<proteinExistence type="predicted"/>
<feature type="domain" description="Treble clef zinc finger" evidence="1">
    <location>
        <begin position="228"/>
        <end position="283"/>
    </location>
</feature>
<dbReference type="EMBL" id="NFKK01000020">
    <property type="protein sequence ID" value="OUP51532.1"/>
    <property type="molecule type" value="Genomic_DNA"/>
</dbReference>
<dbReference type="Pfam" id="PF14311">
    <property type="entry name" value="DUF4379"/>
    <property type="match status" value="5"/>
</dbReference>
<name>A0A1Y4LBW2_9FIRM</name>
<feature type="domain" description="Treble clef zinc finger" evidence="1">
    <location>
        <begin position="88"/>
        <end position="141"/>
    </location>
</feature>